<feature type="compositionally biased region" description="Low complexity" evidence="1">
    <location>
        <begin position="110"/>
        <end position="122"/>
    </location>
</feature>
<dbReference type="SUPFAM" id="SSF47769">
    <property type="entry name" value="SAM/Pointed domain"/>
    <property type="match status" value="1"/>
</dbReference>
<protein>
    <recommendedName>
        <fullName evidence="2">SAM domain-containing protein</fullName>
    </recommendedName>
</protein>
<dbReference type="EMBL" id="JAIQCJ010000943">
    <property type="protein sequence ID" value="KAJ8793788.1"/>
    <property type="molecule type" value="Genomic_DNA"/>
</dbReference>
<feature type="compositionally biased region" description="Basic and acidic residues" evidence="1">
    <location>
        <begin position="364"/>
        <end position="380"/>
    </location>
</feature>
<feature type="compositionally biased region" description="Basic and acidic residues" evidence="1">
    <location>
        <begin position="398"/>
        <end position="409"/>
    </location>
</feature>
<evidence type="ECO:0000256" key="1">
    <source>
        <dbReference type="SAM" id="MobiDB-lite"/>
    </source>
</evidence>
<feature type="compositionally biased region" description="Basic and acidic residues" evidence="1">
    <location>
        <begin position="301"/>
        <end position="325"/>
    </location>
</feature>
<dbReference type="Pfam" id="PF00536">
    <property type="entry name" value="SAM_1"/>
    <property type="match status" value="1"/>
</dbReference>
<feature type="compositionally biased region" description="Low complexity" evidence="1">
    <location>
        <begin position="33"/>
        <end position="48"/>
    </location>
</feature>
<gene>
    <name evidence="3" type="ORF">J1605_019209</name>
</gene>
<feature type="compositionally biased region" description="Acidic residues" evidence="1">
    <location>
        <begin position="220"/>
        <end position="232"/>
    </location>
</feature>
<feature type="compositionally biased region" description="Basic and acidic residues" evidence="1">
    <location>
        <begin position="598"/>
        <end position="616"/>
    </location>
</feature>
<sequence length="782" mass="87133">MAAAGAGVAARGSGARAGAKAGAPGLRARRGCPGRSAPPGSAGQSAAEPRTEVRGPEAGGTHPPEPGLAYLRRPPGSPPLPGRPRRRAPALGGLRGSRRPAPQPPAGPTSAARVRSASAACRKWLRKEPKAQRAGKSRAEPAGRKGQRVGPRAVARALASGGLRRGLGEGYCVLMVAEDYDSGPGEDEDLQPERPKLQSLKVTEDVESGSMTEAVPELPVETDQEPQPETEEEGFKGETPASAKNIHLRLKPTWTSEEEAPHKSKTDLSSEIELGIPKKVKSKTSRQIEVELFKDLEVPVDEKRGEPEEEAKPDVAEDILRKETEVPGATISETRLELLEGTKPEVWEESLREQYGKTGLEPTEQTKPEFPSEKPRKSIEEADLQPPKMTTPEIPEETQSKSPEEKRTEPPGQAKPEFPEEEPSMSTEETQRKSTEEKIPEPLEEIKSEFSEEKSRKPIEETVLEPSGKTKPEVQEETQRKSTAEKVLEPPEDTKPPDQKDKQKKSTEETGLAPSQKSRSEETLRESTEEKVPEPPEQTKPEFPKKEPRKSTEETGQVPPQKIIPEVQEKTQTEPTKKIDSELPYKAKPLLRRETRVEFAKEDRPEPIRLTHSVDRDEPEYSDYQTRKLLVKETKDVSKDSVLESLPISEVDSVNTDYEFSKELQNLFQPSDTNYEFYSYFSESQRNLKESSNEKKDLSPVSMTLVHKDKETQPKKSTDLQFEYLEWSPEKVAEWICQLGFPQYKECFTTNFISGRKLIHVNCSNLPQMGITDFEDMKVSCV</sequence>
<dbReference type="Proteomes" id="UP001159641">
    <property type="component" value="Unassembled WGS sequence"/>
</dbReference>
<proteinExistence type="predicted"/>
<keyword evidence="4" id="KW-1185">Reference proteome</keyword>
<dbReference type="PANTHER" id="PTHR46829">
    <property type="entry name" value="STERILE ALPHA MOTIF DOMAIN-CONTAINING PROTEIN 15"/>
    <property type="match status" value="1"/>
</dbReference>
<feature type="compositionally biased region" description="Basic and acidic residues" evidence="1">
    <location>
        <begin position="429"/>
        <end position="460"/>
    </location>
</feature>
<feature type="compositionally biased region" description="Basic and acidic residues" evidence="1">
    <location>
        <begin position="334"/>
        <end position="355"/>
    </location>
</feature>
<feature type="region of interest" description="Disordered" evidence="1">
    <location>
        <begin position="301"/>
        <end position="586"/>
    </location>
</feature>
<organism evidence="3 4">
    <name type="scientific">Eschrichtius robustus</name>
    <name type="common">California gray whale</name>
    <name type="synonym">Eschrichtius gibbosus</name>
    <dbReference type="NCBI Taxonomy" id="9764"/>
    <lineage>
        <taxon>Eukaryota</taxon>
        <taxon>Metazoa</taxon>
        <taxon>Chordata</taxon>
        <taxon>Craniata</taxon>
        <taxon>Vertebrata</taxon>
        <taxon>Euteleostomi</taxon>
        <taxon>Mammalia</taxon>
        <taxon>Eutheria</taxon>
        <taxon>Laurasiatheria</taxon>
        <taxon>Artiodactyla</taxon>
        <taxon>Whippomorpha</taxon>
        <taxon>Cetacea</taxon>
        <taxon>Mysticeti</taxon>
        <taxon>Eschrichtiidae</taxon>
        <taxon>Eschrichtius</taxon>
    </lineage>
</organism>
<feature type="compositionally biased region" description="Low complexity" evidence="1">
    <location>
        <begin position="1"/>
        <end position="26"/>
    </location>
</feature>
<dbReference type="InterPro" id="IPR001660">
    <property type="entry name" value="SAM"/>
</dbReference>
<evidence type="ECO:0000259" key="2">
    <source>
        <dbReference type="PROSITE" id="PS50105"/>
    </source>
</evidence>
<dbReference type="AlphaFoldDB" id="A0AB34HNK4"/>
<feature type="region of interest" description="Disordered" evidence="1">
    <location>
        <begin position="1"/>
        <end position="152"/>
    </location>
</feature>
<dbReference type="InterPro" id="IPR013761">
    <property type="entry name" value="SAM/pointed_sf"/>
</dbReference>
<reference evidence="3 4" key="1">
    <citation type="submission" date="2022-11" db="EMBL/GenBank/DDBJ databases">
        <title>Whole genome sequence of Eschrichtius robustus ER-17-0199.</title>
        <authorList>
            <person name="Bruniche-Olsen A."/>
            <person name="Black A.N."/>
            <person name="Fields C.J."/>
            <person name="Walden K."/>
            <person name="Dewoody J.A."/>
        </authorList>
    </citation>
    <scope>NUCLEOTIDE SEQUENCE [LARGE SCALE GENOMIC DNA]</scope>
    <source>
        <strain evidence="3">ER-17-0199</strain>
        <tissue evidence="3">Blubber</tissue>
    </source>
</reference>
<feature type="compositionally biased region" description="Basic and acidic residues" evidence="1">
    <location>
        <begin position="567"/>
        <end position="586"/>
    </location>
</feature>
<evidence type="ECO:0000313" key="3">
    <source>
        <dbReference type="EMBL" id="KAJ8793788.1"/>
    </source>
</evidence>
<feature type="compositionally biased region" description="Basic and acidic residues" evidence="1">
    <location>
        <begin position="126"/>
        <end position="143"/>
    </location>
</feature>
<accession>A0AB34HNK4</accession>
<evidence type="ECO:0000313" key="4">
    <source>
        <dbReference type="Proteomes" id="UP001159641"/>
    </source>
</evidence>
<dbReference type="PROSITE" id="PS50105">
    <property type="entry name" value="SAM_DOMAIN"/>
    <property type="match status" value="1"/>
</dbReference>
<comment type="caution">
    <text evidence="3">The sequence shown here is derived from an EMBL/GenBank/DDBJ whole genome shotgun (WGS) entry which is preliminary data.</text>
</comment>
<feature type="compositionally biased region" description="Basic and acidic residues" evidence="1">
    <location>
        <begin position="518"/>
        <end position="553"/>
    </location>
</feature>
<feature type="compositionally biased region" description="Basic and acidic residues" evidence="1">
    <location>
        <begin position="468"/>
        <end position="508"/>
    </location>
</feature>
<feature type="region of interest" description="Disordered" evidence="1">
    <location>
        <begin position="251"/>
        <end position="270"/>
    </location>
</feature>
<feature type="region of interest" description="Disordered" evidence="1">
    <location>
        <begin position="179"/>
        <end position="245"/>
    </location>
</feature>
<feature type="compositionally biased region" description="Basic and acidic residues" evidence="1">
    <location>
        <begin position="259"/>
        <end position="268"/>
    </location>
</feature>
<name>A0AB34HNK4_ESCRO</name>
<dbReference type="Gene3D" id="1.10.150.50">
    <property type="entry name" value="Transcription Factor, Ets-1"/>
    <property type="match status" value="1"/>
</dbReference>
<dbReference type="PANTHER" id="PTHR46829:SF1">
    <property type="entry name" value="STERILE ALPHA MOTIF DOMAIN-CONTAINING PROTEIN 15"/>
    <property type="match status" value="1"/>
</dbReference>
<feature type="domain" description="SAM" evidence="2">
    <location>
        <begin position="727"/>
        <end position="773"/>
    </location>
</feature>
<feature type="region of interest" description="Disordered" evidence="1">
    <location>
        <begin position="598"/>
        <end position="620"/>
    </location>
</feature>
<feature type="compositionally biased region" description="Acidic residues" evidence="1">
    <location>
        <begin position="179"/>
        <end position="190"/>
    </location>
</feature>